<dbReference type="OrthoDB" id="1260127at2"/>
<dbReference type="SUPFAM" id="SSF48295">
    <property type="entry name" value="TrpR-like"/>
    <property type="match status" value="1"/>
</dbReference>
<dbReference type="InterPro" id="IPR010921">
    <property type="entry name" value="Trp_repressor/repl_initiator"/>
</dbReference>
<dbReference type="RefSeq" id="WP_089859918.1">
    <property type="nucleotide sequence ID" value="NZ_FNDW01000010.1"/>
</dbReference>
<reference evidence="2" key="1">
    <citation type="submission" date="2016-10" db="EMBL/GenBank/DDBJ databases">
        <authorList>
            <person name="Varghese N."/>
            <person name="Submissions S."/>
        </authorList>
    </citation>
    <scope>NUCLEOTIDE SEQUENCE [LARGE SCALE GENOMIC DNA]</scope>
    <source>
        <strain evidence="2">DSM 17071</strain>
    </source>
</reference>
<dbReference type="GO" id="GO:0043565">
    <property type="term" value="F:sequence-specific DNA binding"/>
    <property type="evidence" value="ECO:0007669"/>
    <property type="project" value="InterPro"/>
</dbReference>
<protein>
    <recommendedName>
        <fullName evidence="3">Helix-turn-helix domain-containing protein</fullName>
    </recommendedName>
</protein>
<accession>A0A1G8LWB9</accession>
<sequence>MERSIPNYKKIYEDIINRKYPDKYEACSYLLNKSEITAIDVLKLNEIIFGTNTETEINNRRHKNYDQNSIIKILEYQKKNKLSNVQVSKDFSLSRNTVSRWRKTFSY</sequence>
<evidence type="ECO:0000313" key="2">
    <source>
        <dbReference type="Proteomes" id="UP000198869"/>
    </source>
</evidence>
<evidence type="ECO:0000313" key="1">
    <source>
        <dbReference type="EMBL" id="SDI59935.1"/>
    </source>
</evidence>
<dbReference type="AlphaFoldDB" id="A0A1G8LWB9"/>
<dbReference type="EMBL" id="FNDW01000010">
    <property type="protein sequence ID" value="SDI59935.1"/>
    <property type="molecule type" value="Genomic_DNA"/>
</dbReference>
<gene>
    <name evidence="1" type="ORF">SAMN05421846_11082</name>
</gene>
<dbReference type="Proteomes" id="UP000198869">
    <property type="component" value="Unassembled WGS sequence"/>
</dbReference>
<proteinExistence type="predicted"/>
<keyword evidence="2" id="KW-1185">Reference proteome</keyword>
<name>A0A1G8LWB9_9FLAO</name>
<evidence type="ECO:0008006" key="3">
    <source>
        <dbReference type="Google" id="ProtNLM"/>
    </source>
</evidence>
<organism evidence="1 2">
    <name type="scientific">Chryseobacterium taeanense</name>
    <dbReference type="NCBI Taxonomy" id="311334"/>
    <lineage>
        <taxon>Bacteria</taxon>
        <taxon>Pseudomonadati</taxon>
        <taxon>Bacteroidota</taxon>
        <taxon>Flavobacteriia</taxon>
        <taxon>Flavobacteriales</taxon>
        <taxon>Weeksellaceae</taxon>
        <taxon>Chryseobacterium group</taxon>
        <taxon>Chryseobacterium</taxon>
    </lineage>
</organism>